<name>A0A2T3HKL4_9SPHI</name>
<dbReference type="InterPro" id="IPR025665">
    <property type="entry name" value="Beta-barrel_OMP_2"/>
</dbReference>
<keyword evidence="1" id="KW-0732">Signal</keyword>
<evidence type="ECO:0000313" key="3">
    <source>
        <dbReference type="EMBL" id="PST82959.1"/>
    </source>
</evidence>
<dbReference type="AlphaFoldDB" id="A0A2T3HKL4"/>
<protein>
    <recommendedName>
        <fullName evidence="2">Outer membrane protein beta-barrel domain-containing protein</fullName>
    </recommendedName>
</protein>
<evidence type="ECO:0000313" key="4">
    <source>
        <dbReference type="Proteomes" id="UP000240912"/>
    </source>
</evidence>
<sequence>MKSINKSAACRAGVLCSLMMVSFLVTRAQEPTVRFGIKSGVNFSFFTRNVDGFGRRARNESYKTDYNTFFRTSIPASLNLELGLTEQVALDIEAGYSPRGMAYRRPTDLYVYDADGNASRAHDYYTYRLEFAETPVTVKVTLGGMPQEGRLRAYAGVAPAWLFDYSAKLTFDRVNGQAYSGRDFEYMPPVKRFNVSALGGIQWVSSKRTRREPSFLFDFRTSYAWLPVFEETRSSEQENMRTGMITFSLGAGLLF</sequence>
<feature type="chain" id="PRO_5015704503" description="Outer membrane protein beta-barrel domain-containing protein" evidence="1">
    <location>
        <begin position="29"/>
        <end position="255"/>
    </location>
</feature>
<proteinExistence type="predicted"/>
<accession>A0A2T3HKL4</accession>
<dbReference type="Proteomes" id="UP000240912">
    <property type="component" value="Unassembled WGS sequence"/>
</dbReference>
<feature type="domain" description="Outer membrane protein beta-barrel" evidence="2">
    <location>
        <begin position="28"/>
        <end position="224"/>
    </location>
</feature>
<keyword evidence="4" id="KW-1185">Reference proteome</keyword>
<reference evidence="3 4" key="1">
    <citation type="submission" date="2018-03" db="EMBL/GenBank/DDBJ databases">
        <authorList>
            <person name="Keele B.F."/>
        </authorList>
    </citation>
    <scope>NUCLEOTIDE SEQUENCE [LARGE SCALE GENOMIC DNA]</scope>
    <source>
        <strain evidence="3 4">YL28-9</strain>
    </source>
</reference>
<feature type="signal peptide" evidence="1">
    <location>
        <begin position="1"/>
        <end position="28"/>
    </location>
</feature>
<organism evidence="3 4">
    <name type="scientific">Pedobacter yulinensis</name>
    <dbReference type="NCBI Taxonomy" id="2126353"/>
    <lineage>
        <taxon>Bacteria</taxon>
        <taxon>Pseudomonadati</taxon>
        <taxon>Bacteroidota</taxon>
        <taxon>Sphingobacteriia</taxon>
        <taxon>Sphingobacteriales</taxon>
        <taxon>Sphingobacteriaceae</taxon>
        <taxon>Pedobacter</taxon>
    </lineage>
</organism>
<dbReference type="RefSeq" id="WP_107215218.1">
    <property type="nucleotide sequence ID" value="NZ_KZ686269.1"/>
</dbReference>
<comment type="caution">
    <text evidence="3">The sequence shown here is derived from an EMBL/GenBank/DDBJ whole genome shotgun (WGS) entry which is preliminary data.</text>
</comment>
<evidence type="ECO:0000256" key="1">
    <source>
        <dbReference type="SAM" id="SignalP"/>
    </source>
</evidence>
<gene>
    <name evidence="3" type="ORF">C7T94_10035</name>
</gene>
<dbReference type="OrthoDB" id="947434at2"/>
<dbReference type="EMBL" id="PYLS01000005">
    <property type="protein sequence ID" value="PST82959.1"/>
    <property type="molecule type" value="Genomic_DNA"/>
</dbReference>
<dbReference type="Pfam" id="PF13568">
    <property type="entry name" value="OMP_b-brl_2"/>
    <property type="match status" value="1"/>
</dbReference>
<evidence type="ECO:0000259" key="2">
    <source>
        <dbReference type="Pfam" id="PF13568"/>
    </source>
</evidence>